<keyword evidence="6" id="KW-0813">Transport</keyword>
<keyword evidence="12 18" id="KW-1133">Transmembrane helix</keyword>
<evidence type="ECO:0000256" key="11">
    <source>
        <dbReference type="ARBA" id="ARBA00022982"/>
    </source>
</evidence>
<dbReference type="GO" id="GO:0008137">
    <property type="term" value="F:NADH dehydrogenase (ubiquinone) activity"/>
    <property type="evidence" value="ECO:0007669"/>
    <property type="project" value="UniProtKB-EC"/>
</dbReference>
<reference evidence="20" key="1">
    <citation type="journal article" date="2014" name="Mol. Biol. Evol.">
        <title>Bulk de novo mitogenome assembly from pooled total DNA elucidates the phylogeny of weevils (Coleoptera: Curculionoidea).</title>
        <authorList>
            <person name="Gillett C.P."/>
            <person name="Crampton-Platt A."/>
            <person name="Timmermans M.J."/>
            <person name="Jordal B.H."/>
            <person name="Emerson B.C."/>
            <person name="Vogler A.P."/>
        </authorList>
    </citation>
    <scope>NUCLEOTIDE SEQUENCE</scope>
</reference>
<keyword evidence="15 18" id="KW-0496">Mitochondrion</keyword>
<evidence type="ECO:0000256" key="1">
    <source>
        <dbReference type="ARBA" id="ARBA00003257"/>
    </source>
</evidence>
<accession>A0A3G2JZG0</accession>
<dbReference type="PANTHER" id="PTHR46552">
    <property type="entry name" value="NADH-UBIQUINONE OXIDOREDUCTASE CHAIN 2"/>
    <property type="match status" value="1"/>
</dbReference>
<evidence type="ECO:0000256" key="17">
    <source>
        <dbReference type="ARBA" id="ARBA00049551"/>
    </source>
</evidence>
<geneLocation type="mitochondrion" evidence="20"/>
<keyword evidence="10 18" id="KW-1278">Translocase</keyword>
<feature type="domain" description="NADH:quinone oxidoreductase/Mrp antiporter transmembrane" evidence="19">
    <location>
        <begin position="24"/>
        <end position="286"/>
    </location>
</feature>
<feature type="transmembrane region" description="Helical" evidence="18">
    <location>
        <begin position="274"/>
        <end position="294"/>
    </location>
</feature>
<keyword evidence="14 18" id="KW-0830">Ubiquinone</keyword>
<feature type="transmembrane region" description="Helical" evidence="18">
    <location>
        <begin position="315"/>
        <end position="336"/>
    </location>
</feature>
<dbReference type="InterPro" id="IPR003917">
    <property type="entry name" value="NADH_UbQ_OxRdtase_chain2"/>
</dbReference>
<dbReference type="AlphaFoldDB" id="A0A3G2JZG0"/>
<dbReference type="InterPro" id="IPR001750">
    <property type="entry name" value="ND/Mrp_TM"/>
</dbReference>
<feature type="transmembrane region" description="Helical" evidence="18">
    <location>
        <begin position="7"/>
        <end position="33"/>
    </location>
</feature>
<dbReference type="PRINTS" id="PR01436">
    <property type="entry name" value="NADHDHGNASE2"/>
</dbReference>
<gene>
    <name evidence="20" type="primary">nad2</name>
</gene>
<dbReference type="GO" id="GO:0005743">
    <property type="term" value="C:mitochondrial inner membrane"/>
    <property type="evidence" value="ECO:0007669"/>
    <property type="project" value="UniProtKB-SubCell"/>
</dbReference>
<feature type="transmembrane region" description="Helical" evidence="18">
    <location>
        <begin position="238"/>
        <end position="259"/>
    </location>
</feature>
<keyword evidence="16 18" id="KW-0472">Membrane</keyword>
<keyword evidence="13 18" id="KW-0520">NAD</keyword>
<organism evidence="20">
    <name type="scientific">Dichotrachelus manueli</name>
    <dbReference type="NCBI Taxonomy" id="1315750"/>
    <lineage>
        <taxon>Eukaryota</taxon>
        <taxon>Metazoa</taxon>
        <taxon>Ecdysozoa</taxon>
        <taxon>Arthropoda</taxon>
        <taxon>Hexapoda</taxon>
        <taxon>Insecta</taxon>
        <taxon>Pterygota</taxon>
        <taxon>Neoptera</taxon>
        <taxon>Endopterygota</taxon>
        <taxon>Coleoptera</taxon>
        <taxon>Polyphaga</taxon>
        <taxon>Cucujiformia</taxon>
        <taxon>Curculionidae</taxon>
        <taxon>Cyclominae</taxon>
        <taxon>Dichotrachelus</taxon>
    </lineage>
</organism>
<evidence type="ECO:0000256" key="3">
    <source>
        <dbReference type="ARBA" id="ARBA00007012"/>
    </source>
</evidence>
<dbReference type="Pfam" id="PF00361">
    <property type="entry name" value="Proton_antipo_M"/>
    <property type="match status" value="1"/>
</dbReference>
<reference evidence="20" key="2">
    <citation type="submission" date="2018-06" db="EMBL/GenBank/DDBJ databases">
        <authorList>
            <person name="James G."/>
        </authorList>
    </citation>
    <scope>NUCLEOTIDE SEQUENCE</scope>
</reference>
<dbReference type="EMBL" id="MH473536">
    <property type="protein sequence ID" value="AYN50435.1"/>
    <property type="molecule type" value="Genomic_DNA"/>
</dbReference>
<evidence type="ECO:0000256" key="13">
    <source>
        <dbReference type="ARBA" id="ARBA00023027"/>
    </source>
</evidence>
<feature type="transmembrane region" description="Helical" evidence="18">
    <location>
        <begin position="176"/>
        <end position="193"/>
    </location>
</feature>
<dbReference type="EC" id="7.1.1.2" evidence="4 18"/>
<feature type="transmembrane region" description="Helical" evidence="18">
    <location>
        <begin position="199"/>
        <end position="217"/>
    </location>
</feature>
<comment type="catalytic activity">
    <reaction evidence="17 18">
        <text>a ubiquinone + NADH + 5 H(+)(in) = a ubiquinol + NAD(+) + 4 H(+)(out)</text>
        <dbReference type="Rhea" id="RHEA:29091"/>
        <dbReference type="Rhea" id="RHEA-COMP:9565"/>
        <dbReference type="Rhea" id="RHEA-COMP:9566"/>
        <dbReference type="ChEBI" id="CHEBI:15378"/>
        <dbReference type="ChEBI" id="CHEBI:16389"/>
        <dbReference type="ChEBI" id="CHEBI:17976"/>
        <dbReference type="ChEBI" id="CHEBI:57540"/>
        <dbReference type="ChEBI" id="CHEBI:57945"/>
        <dbReference type="EC" id="7.1.1.2"/>
    </reaction>
</comment>
<feature type="transmembrane region" description="Helical" evidence="18">
    <location>
        <begin position="56"/>
        <end position="78"/>
    </location>
</feature>
<evidence type="ECO:0000256" key="14">
    <source>
        <dbReference type="ARBA" id="ARBA00023075"/>
    </source>
</evidence>
<keyword evidence="11 18" id="KW-0249">Electron transport</keyword>
<evidence type="ECO:0000259" key="19">
    <source>
        <dbReference type="Pfam" id="PF00361"/>
    </source>
</evidence>
<evidence type="ECO:0000256" key="12">
    <source>
        <dbReference type="ARBA" id="ARBA00022989"/>
    </source>
</evidence>
<evidence type="ECO:0000256" key="15">
    <source>
        <dbReference type="ARBA" id="ARBA00023128"/>
    </source>
</evidence>
<evidence type="ECO:0000256" key="9">
    <source>
        <dbReference type="ARBA" id="ARBA00022792"/>
    </source>
</evidence>
<evidence type="ECO:0000256" key="6">
    <source>
        <dbReference type="ARBA" id="ARBA00022448"/>
    </source>
</evidence>
<dbReference type="PANTHER" id="PTHR46552:SF1">
    <property type="entry name" value="NADH-UBIQUINONE OXIDOREDUCTASE CHAIN 2"/>
    <property type="match status" value="1"/>
</dbReference>
<evidence type="ECO:0000256" key="4">
    <source>
        <dbReference type="ARBA" id="ARBA00012944"/>
    </source>
</evidence>
<comment type="function">
    <text evidence="18">Core subunit of the mitochondrial membrane respiratory chain NADH dehydrogenase (Complex I) which catalyzes electron transfer from NADH through the respiratory chain, using ubiquinone as an electron acceptor. Essential for the catalytic activity and assembly of complex I.</text>
</comment>
<evidence type="ECO:0000256" key="8">
    <source>
        <dbReference type="ARBA" id="ARBA00022692"/>
    </source>
</evidence>
<protein>
    <recommendedName>
        <fullName evidence="5 18">NADH-ubiquinone oxidoreductase chain 2</fullName>
        <ecNumber evidence="4 18">7.1.1.2</ecNumber>
    </recommendedName>
</protein>
<feature type="transmembrane region" description="Helical" evidence="18">
    <location>
        <begin position="112"/>
        <end position="133"/>
    </location>
</feature>
<evidence type="ECO:0000256" key="18">
    <source>
        <dbReference type="RuleBase" id="RU003403"/>
    </source>
</evidence>
<name>A0A3G2JZG0_9CUCU</name>
<comment type="similarity">
    <text evidence="3 18">Belongs to the complex I subunit 2 family.</text>
</comment>
<keyword evidence="7 18" id="KW-0679">Respiratory chain</keyword>
<evidence type="ECO:0000256" key="7">
    <source>
        <dbReference type="ARBA" id="ARBA00022660"/>
    </source>
</evidence>
<proteinExistence type="inferred from homology"/>
<feature type="transmembrane region" description="Helical" evidence="18">
    <location>
        <begin position="145"/>
        <end position="164"/>
    </location>
</feature>
<comment type="subcellular location">
    <subcellularLocation>
        <location evidence="2 18">Mitochondrion inner membrane</location>
        <topology evidence="2 18">Multi-pass membrane protein</topology>
    </subcellularLocation>
</comment>
<evidence type="ECO:0000313" key="20">
    <source>
        <dbReference type="EMBL" id="AYN50435.1"/>
    </source>
</evidence>
<evidence type="ECO:0000256" key="2">
    <source>
        <dbReference type="ARBA" id="ARBA00004448"/>
    </source>
</evidence>
<dbReference type="GO" id="GO:0006120">
    <property type="term" value="P:mitochondrial electron transport, NADH to ubiquinone"/>
    <property type="evidence" value="ECO:0007669"/>
    <property type="project" value="InterPro"/>
</dbReference>
<keyword evidence="8 18" id="KW-0812">Transmembrane</keyword>
<evidence type="ECO:0000256" key="10">
    <source>
        <dbReference type="ARBA" id="ARBA00022967"/>
    </source>
</evidence>
<evidence type="ECO:0000256" key="16">
    <source>
        <dbReference type="ARBA" id="ARBA00023136"/>
    </source>
</evidence>
<sequence>MMKLFKILFFNSMVIGTFIAISAFSWLSIWIGLEINILSLIPLLKNMKNKFPSEAAMKYFIVQAMASSLLLFSVMMFLKTNNSTIEYKTSTLESMMVSSTLLLKMGAAPFHFWLPEVMSGLSWTNLFILLTWQKIAPMMLLMDQIKMYTLLFSIIIVASSMISSLQGLNQINLRKILAYSSINHLSWMISSILNSLNTWNYYFSIYCFINMNIILILNKYNIYYMNQLTNIFTFSKKIKFLFMMNFLSLGGLPPFLGFLPKWMTINNMIDNNHYILTTMLIIFTLISLYFYLRITFSSLTINSEESLIILFNKINYFYFLTNLFSIFGLIACTFIDSNF</sequence>
<keyword evidence="9 18" id="KW-0999">Mitochondrion inner membrane</keyword>
<comment type="function">
    <text evidence="1">Core subunit of the mitochondrial membrane respiratory chain NADH dehydrogenase (Complex I) that is believed to belong to the minimal assembly required for catalysis. Complex I functions in the transfer of electrons from NADH to the respiratory chain. The immediate electron acceptor for the enzyme is believed to be ubiquinone.</text>
</comment>
<evidence type="ECO:0000256" key="5">
    <source>
        <dbReference type="ARBA" id="ARBA00021008"/>
    </source>
</evidence>
<dbReference type="InterPro" id="IPR050175">
    <property type="entry name" value="Complex_I_Subunit_2"/>
</dbReference>